<keyword evidence="1 2" id="KW-0238">DNA-binding</keyword>
<reference evidence="4 5" key="1">
    <citation type="submission" date="2019-06" db="EMBL/GenBank/DDBJ databases">
        <title>Sequencing the genomes of 1000 actinobacteria strains.</title>
        <authorList>
            <person name="Klenk H.-P."/>
        </authorList>
    </citation>
    <scope>NUCLEOTIDE SEQUENCE [LARGE SCALE GENOMIC DNA]</scope>
    <source>
        <strain evidence="4 5">DSM 18082</strain>
    </source>
</reference>
<dbReference type="SUPFAM" id="SSF46894">
    <property type="entry name" value="C-terminal effector domain of the bipartite response regulators"/>
    <property type="match status" value="1"/>
</dbReference>
<dbReference type="GO" id="GO:0006355">
    <property type="term" value="P:regulation of DNA-templated transcription"/>
    <property type="evidence" value="ECO:0007669"/>
    <property type="project" value="InterPro"/>
</dbReference>
<proteinExistence type="predicted"/>
<dbReference type="GO" id="GO:0000160">
    <property type="term" value="P:phosphorelay signal transduction system"/>
    <property type="evidence" value="ECO:0007669"/>
    <property type="project" value="InterPro"/>
</dbReference>
<dbReference type="SMART" id="SM00862">
    <property type="entry name" value="Trans_reg_C"/>
    <property type="match status" value="1"/>
</dbReference>
<evidence type="ECO:0000256" key="1">
    <source>
        <dbReference type="ARBA" id="ARBA00023125"/>
    </source>
</evidence>
<evidence type="ECO:0000259" key="3">
    <source>
        <dbReference type="PROSITE" id="PS51755"/>
    </source>
</evidence>
<gene>
    <name evidence="4" type="ORF">FB474_0977</name>
</gene>
<protein>
    <submittedName>
        <fullName evidence="4">Uroporphyrinogen-III synthase</fullName>
    </submittedName>
</protein>
<dbReference type="Gene3D" id="3.40.50.10090">
    <property type="match status" value="2"/>
</dbReference>
<dbReference type="Proteomes" id="UP000319514">
    <property type="component" value="Unassembled WGS sequence"/>
</dbReference>
<evidence type="ECO:0000256" key="2">
    <source>
        <dbReference type="PROSITE-ProRule" id="PRU01091"/>
    </source>
</evidence>
<dbReference type="AlphaFoldDB" id="A0A542ZH21"/>
<dbReference type="GO" id="GO:0004852">
    <property type="term" value="F:uroporphyrinogen-III synthase activity"/>
    <property type="evidence" value="ECO:0007669"/>
    <property type="project" value="InterPro"/>
</dbReference>
<dbReference type="CDD" id="cd06578">
    <property type="entry name" value="HemD"/>
    <property type="match status" value="1"/>
</dbReference>
<accession>A0A542ZH21</accession>
<dbReference type="PANTHER" id="PTHR40082:SF1">
    <property type="entry name" value="BLR5956 PROTEIN"/>
    <property type="match status" value="1"/>
</dbReference>
<dbReference type="Pfam" id="PF02602">
    <property type="entry name" value="HEM4"/>
    <property type="match status" value="1"/>
</dbReference>
<dbReference type="InterPro" id="IPR036388">
    <property type="entry name" value="WH-like_DNA-bd_sf"/>
</dbReference>
<dbReference type="Gene3D" id="1.10.10.10">
    <property type="entry name" value="Winged helix-like DNA-binding domain superfamily/Winged helix DNA-binding domain"/>
    <property type="match status" value="1"/>
</dbReference>
<dbReference type="InterPro" id="IPR001867">
    <property type="entry name" value="OmpR/PhoB-type_DNA-bd"/>
</dbReference>
<dbReference type="InterPro" id="IPR016032">
    <property type="entry name" value="Sig_transdc_resp-reg_C-effctor"/>
</dbReference>
<dbReference type="Pfam" id="PF00486">
    <property type="entry name" value="Trans_reg_C"/>
    <property type="match status" value="1"/>
</dbReference>
<comment type="caution">
    <text evidence="4">The sequence shown here is derived from an EMBL/GenBank/DDBJ whole genome shotgun (WGS) entry which is preliminary data.</text>
</comment>
<feature type="DNA-binding region" description="OmpR/PhoB-type" evidence="2">
    <location>
        <begin position="279"/>
        <end position="372"/>
    </location>
</feature>
<dbReference type="GO" id="GO:0006780">
    <property type="term" value="P:uroporphyrinogen III biosynthetic process"/>
    <property type="evidence" value="ECO:0007669"/>
    <property type="project" value="InterPro"/>
</dbReference>
<dbReference type="EMBL" id="VFOQ01000001">
    <property type="protein sequence ID" value="TQL59615.1"/>
    <property type="molecule type" value="Genomic_DNA"/>
</dbReference>
<dbReference type="NCBIfam" id="NF005568">
    <property type="entry name" value="PRK07239.1"/>
    <property type="match status" value="1"/>
</dbReference>
<name>A0A542ZH21_9MICO</name>
<dbReference type="GO" id="GO:0003677">
    <property type="term" value="F:DNA binding"/>
    <property type="evidence" value="ECO:0007669"/>
    <property type="project" value="UniProtKB-UniRule"/>
</dbReference>
<dbReference type="PANTHER" id="PTHR40082">
    <property type="entry name" value="BLR5956 PROTEIN"/>
    <property type="match status" value="1"/>
</dbReference>
<dbReference type="SUPFAM" id="SSF69618">
    <property type="entry name" value="HemD-like"/>
    <property type="match status" value="1"/>
</dbReference>
<evidence type="ECO:0000313" key="4">
    <source>
        <dbReference type="EMBL" id="TQL59615.1"/>
    </source>
</evidence>
<dbReference type="InterPro" id="IPR003754">
    <property type="entry name" value="4pyrrol_synth_uPrphyn_synth"/>
</dbReference>
<dbReference type="InterPro" id="IPR036108">
    <property type="entry name" value="4pyrrol_syn_uPrphyn_synt_sf"/>
</dbReference>
<feature type="domain" description="OmpR/PhoB-type" evidence="3">
    <location>
        <begin position="279"/>
        <end position="372"/>
    </location>
</feature>
<dbReference type="RefSeq" id="WP_221632432.1">
    <property type="nucleotide sequence ID" value="NZ_BAAAKX010000004.1"/>
</dbReference>
<organism evidence="4 5">
    <name type="scientific">Oryzihumus leptocrescens</name>
    <dbReference type="NCBI Taxonomy" id="297536"/>
    <lineage>
        <taxon>Bacteria</taxon>
        <taxon>Bacillati</taxon>
        <taxon>Actinomycetota</taxon>
        <taxon>Actinomycetes</taxon>
        <taxon>Micrococcales</taxon>
        <taxon>Intrasporangiaceae</taxon>
        <taxon>Oryzihumus</taxon>
    </lineage>
</organism>
<dbReference type="CDD" id="cd00383">
    <property type="entry name" value="trans_reg_C"/>
    <property type="match status" value="1"/>
</dbReference>
<dbReference type="InterPro" id="IPR039793">
    <property type="entry name" value="UROS/Hem4"/>
</dbReference>
<evidence type="ECO:0000313" key="5">
    <source>
        <dbReference type="Proteomes" id="UP000319514"/>
    </source>
</evidence>
<dbReference type="PROSITE" id="PS51755">
    <property type="entry name" value="OMPR_PHOB"/>
    <property type="match status" value="1"/>
</dbReference>
<keyword evidence="5" id="KW-1185">Reference proteome</keyword>
<sequence>MTMRAGAVGALVDSRIGITSSRRGDELAALLERRGARVEAAPALAITPCPDDAALRAVTARCIERPPEMLIATTGLGMSGWLEAAAEWGRRRELVASLRRAEIFARGPRSVAALRSAGLRETWASDSEAMEDVLAHLGGRQLHGRRIIVQEHGSSAPGLTATLRSRGGHVSTATVHRFSVAADRDPLYRMVGLVADRELDAITFTSAPAARVLLEVAADTGRHGDFLTALRRDVVTACIGPVTAEVFDAWGVPTIRPARARLAELVAGLGDALATRRQGTRLVVADHELVLRGEQVLLDGVEVRLTPGPRAMLRALAGRPGHVLSRAELLAMLPGDGLRTEHAVEATVARLRRAIGPGLVRTVTKRGYRLAVPL</sequence>